<feature type="compositionally biased region" description="Polar residues" evidence="1">
    <location>
        <begin position="90"/>
        <end position="99"/>
    </location>
</feature>
<evidence type="ECO:0000256" key="1">
    <source>
        <dbReference type="SAM" id="MobiDB-lite"/>
    </source>
</evidence>
<reference evidence="2" key="1">
    <citation type="submission" date="2020-09" db="EMBL/GenBank/DDBJ databases">
        <title>Comparative genome analyses of four rice-infecting Rhizoctonia solani isolates reveal extensive enrichment of homogalacturonan modification genes.</title>
        <authorList>
            <person name="Lee D.-Y."/>
            <person name="Jeon J."/>
            <person name="Kim K.-T."/>
            <person name="Cheong K."/>
            <person name="Song H."/>
            <person name="Choi G."/>
            <person name="Ko J."/>
            <person name="Opiyo S.O."/>
            <person name="Zuo S."/>
            <person name="Madhav S."/>
            <person name="Lee Y.-H."/>
            <person name="Wang G.-L."/>
        </authorList>
    </citation>
    <scope>NUCLEOTIDE SEQUENCE</scope>
    <source>
        <strain evidence="2">AG1-IA YN-7</strain>
    </source>
</reference>
<protein>
    <submittedName>
        <fullName evidence="2">Transposase family tnp2</fullName>
    </submittedName>
</protein>
<dbReference type="EMBL" id="JACYCC010000339">
    <property type="protein sequence ID" value="KAF8668504.1"/>
    <property type="molecule type" value="Genomic_DNA"/>
</dbReference>
<accession>A0A8H7LFW8</accession>
<evidence type="ECO:0000313" key="3">
    <source>
        <dbReference type="Proteomes" id="UP000650582"/>
    </source>
</evidence>
<feature type="region of interest" description="Disordered" evidence="1">
    <location>
        <begin position="82"/>
        <end position="105"/>
    </location>
</feature>
<dbReference type="PANTHER" id="PTHR46579:SF1">
    <property type="entry name" value="F5_8 TYPE C DOMAIN-CONTAINING PROTEIN"/>
    <property type="match status" value="1"/>
</dbReference>
<comment type="caution">
    <text evidence="2">The sequence shown here is derived from an EMBL/GenBank/DDBJ whole genome shotgun (WGS) entry which is preliminary data.</text>
</comment>
<dbReference type="Proteomes" id="UP000650582">
    <property type="component" value="Unassembled WGS sequence"/>
</dbReference>
<dbReference type="InterPro" id="IPR004242">
    <property type="entry name" value="Transposase_21"/>
</dbReference>
<evidence type="ECO:0000313" key="2">
    <source>
        <dbReference type="EMBL" id="KAF8668504.1"/>
    </source>
</evidence>
<sequence>MKRAMIKMPVQRRSSGQKLRKAREIIRRTSIQAALSRNNSHNTRALSPPADFTFDDFALDDNIPPTALNVWDNVLQHWYSNDEPEDEPHLSSNSTATRSQTDRSNELDDISLEALSDHLADFDLSTYGLSPDDIMDSEEIVRAAVEAHTLLEPEDNHSLSSFDLYVRFRPTESLFAELIRRYQPIDSPEGTRIPSIKQLRSLARKLSGLAAKRHHCCVNSCVAFIGYLGHMNTCPVCHKSRFDSAGKPRNIFVTIPLIPQLRALFACPISAKNMQYRHTYTNNNNTIADIFDSLRYLELRDLFVVIDGKHMPYKYFQEEHEIALGLTLDGAYERIRTENMICVGVIPGPRCPADINSFLQPLIDELRELARGVAAVDANQEKLFSLRAHLLTIFGDIPALTKVLEFIGHNGCFPCRFCLMPTIPGPTSGGGLHRYCPLHQPNGFRMDPLNLPLREHDICIRAGLKVLKAKNEAERKQLATESGIKGVTLFARVPSISIPRSFPVDLMHMIWQNLIPQLVELWTGDFNDLDNGLEGYQIDQDVWDALCKACIPSRRTMPTSFGCPVPDPRKRSQFIAETWSVFTTQLAPALLRRRFSNQRYYCHFVRLVKLLSLAISFDLSRDKIPEIQQGFADWIEEYEQIYYQFDEDRLQTCPVNIHYLLHVADSIEYMGPICRQYPYANIDERILNRARLQMILQKYRLADKQPFVIQNRSDESDGATIVRGYPLALLLSPHSKHLHVDRHLKRQIIRYLTTCFEILASAAEKLIPDELEQWGRLRIGNGGDTIHARGFHKLRADGRDASFVRYQLMVDQDANDVAADPRFEEESQYGQLQHVFVLTIPPKTHKVNPHSTRKRYLLLAQIYEAPVEIDETDEYKVIWYKGKLGTGIPGRQLLDNPNDLYDPQLCSLALNLYDNPYDNIFCIYRDTQDGSNHGEGAEQVSSAEDRSGTRRKTLHWFQEKLRNRLVGADHRCGTLPNSGP</sequence>
<organism evidence="2 3">
    <name type="scientific">Rhizoctonia solani</name>
    <dbReference type="NCBI Taxonomy" id="456999"/>
    <lineage>
        <taxon>Eukaryota</taxon>
        <taxon>Fungi</taxon>
        <taxon>Dikarya</taxon>
        <taxon>Basidiomycota</taxon>
        <taxon>Agaricomycotina</taxon>
        <taxon>Agaricomycetes</taxon>
        <taxon>Cantharellales</taxon>
        <taxon>Ceratobasidiaceae</taxon>
        <taxon>Rhizoctonia</taxon>
    </lineage>
</organism>
<dbReference type="AlphaFoldDB" id="A0A8H7LFW8"/>
<proteinExistence type="predicted"/>
<dbReference type="Pfam" id="PF02992">
    <property type="entry name" value="Transposase_21"/>
    <property type="match status" value="1"/>
</dbReference>
<name>A0A8H7LFW8_9AGAM</name>
<feature type="non-terminal residue" evidence="2">
    <location>
        <position position="1"/>
    </location>
</feature>
<dbReference type="PANTHER" id="PTHR46579">
    <property type="entry name" value="F5/8 TYPE C DOMAIN-CONTAINING PROTEIN-RELATED"/>
    <property type="match status" value="1"/>
</dbReference>
<gene>
    <name evidence="2" type="ORF">RHS04_08978</name>
</gene>